<proteinExistence type="predicted"/>
<gene>
    <name evidence="1" type="ORF">QJS10_CPB17g01772</name>
</gene>
<dbReference type="AlphaFoldDB" id="A0AAV9CV88"/>
<reference evidence="1" key="2">
    <citation type="submission" date="2023-06" db="EMBL/GenBank/DDBJ databases">
        <authorList>
            <person name="Ma L."/>
            <person name="Liu K.-W."/>
            <person name="Li Z."/>
            <person name="Hsiao Y.-Y."/>
            <person name="Qi Y."/>
            <person name="Fu T."/>
            <person name="Tang G."/>
            <person name="Zhang D."/>
            <person name="Sun W.-H."/>
            <person name="Liu D.-K."/>
            <person name="Li Y."/>
            <person name="Chen G.-Z."/>
            <person name="Liu X.-D."/>
            <person name="Liao X.-Y."/>
            <person name="Jiang Y.-T."/>
            <person name="Yu X."/>
            <person name="Hao Y."/>
            <person name="Huang J."/>
            <person name="Zhao X.-W."/>
            <person name="Ke S."/>
            <person name="Chen Y.-Y."/>
            <person name="Wu W.-L."/>
            <person name="Hsu J.-L."/>
            <person name="Lin Y.-F."/>
            <person name="Huang M.-D."/>
            <person name="Li C.-Y."/>
            <person name="Huang L."/>
            <person name="Wang Z.-W."/>
            <person name="Zhao X."/>
            <person name="Zhong W.-Y."/>
            <person name="Peng D.-H."/>
            <person name="Ahmad S."/>
            <person name="Lan S."/>
            <person name="Zhang J.-S."/>
            <person name="Tsai W.-C."/>
            <person name="Van De Peer Y."/>
            <person name="Liu Z.-J."/>
        </authorList>
    </citation>
    <scope>NUCLEOTIDE SEQUENCE</scope>
    <source>
        <strain evidence="1">CP</strain>
        <tissue evidence="1">Leaves</tissue>
    </source>
</reference>
<name>A0AAV9CV88_ACOCL</name>
<sequence>METSHEYGTYTSSQCEISAKAGALNVFWSDPLSGDDAAVMVWRSNSAATTVRQSDDAAVMVQQQRCATASGDGVGTSVRERERGG</sequence>
<evidence type="ECO:0000313" key="2">
    <source>
        <dbReference type="Proteomes" id="UP001180020"/>
    </source>
</evidence>
<protein>
    <submittedName>
        <fullName evidence="1">Uncharacterized protein</fullName>
    </submittedName>
</protein>
<comment type="caution">
    <text evidence="1">The sequence shown here is derived from an EMBL/GenBank/DDBJ whole genome shotgun (WGS) entry which is preliminary data.</text>
</comment>
<keyword evidence="2" id="KW-1185">Reference proteome</keyword>
<reference evidence="1" key="1">
    <citation type="journal article" date="2023" name="Nat. Commun.">
        <title>Diploid and tetraploid genomes of Acorus and the evolution of monocots.</title>
        <authorList>
            <person name="Ma L."/>
            <person name="Liu K.W."/>
            <person name="Li Z."/>
            <person name="Hsiao Y.Y."/>
            <person name="Qi Y."/>
            <person name="Fu T."/>
            <person name="Tang G.D."/>
            <person name="Zhang D."/>
            <person name="Sun W.H."/>
            <person name="Liu D.K."/>
            <person name="Li Y."/>
            <person name="Chen G.Z."/>
            <person name="Liu X.D."/>
            <person name="Liao X.Y."/>
            <person name="Jiang Y.T."/>
            <person name="Yu X."/>
            <person name="Hao Y."/>
            <person name="Huang J."/>
            <person name="Zhao X.W."/>
            <person name="Ke S."/>
            <person name="Chen Y.Y."/>
            <person name="Wu W.L."/>
            <person name="Hsu J.L."/>
            <person name="Lin Y.F."/>
            <person name="Huang M.D."/>
            <person name="Li C.Y."/>
            <person name="Huang L."/>
            <person name="Wang Z.W."/>
            <person name="Zhao X."/>
            <person name="Zhong W.Y."/>
            <person name="Peng D.H."/>
            <person name="Ahmad S."/>
            <person name="Lan S."/>
            <person name="Zhang J.S."/>
            <person name="Tsai W.C."/>
            <person name="Van de Peer Y."/>
            <person name="Liu Z.J."/>
        </authorList>
    </citation>
    <scope>NUCLEOTIDE SEQUENCE</scope>
    <source>
        <strain evidence="1">CP</strain>
    </source>
</reference>
<accession>A0AAV9CV88</accession>
<organism evidence="1 2">
    <name type="scientific">Acorus calamus</name>
    <name type="common">Sweet flag</name>
    <dbReference type="NCBI Taxonomy" id="4465"/>
    <lineage>
        <taxon>Eukaryota</taxon>
        <taxon>Viridiplantae</taxon>
        <taxon>Streptophyta</taxon>
        <taxon>Embryophyta</taxon>
        <taxon>Tracheophyta</taxon>
        <taxon>Spermatophyta</taxon>
        <taxon>Magnoliopsida</taxon>
        <taxon>Liliopsida</taxon>
        <taxon>Acoraceae</taxon>
        <taxon>Acorus</taxon>
    </lineage>
</organism>
<dbReference type="Proteomes" id="UP001180020">
    <property type="component" value="Unassembled WGS sequence"/>
</dbReference>
<evidence type="ECO:0000313" key="1">
    <source>
        <dbReference type="EMBL" id="KAK1293091.1"/>
    </source>
</evidence>
<dbReference type="EMBL" id="JAUJYO010000017">
    <property type="protein sequence ID" value="KAK1293091.1"/>
    <property type="molecule type" value="Genomic_DNA"/>
</dbReference>